<name>X1U3Q5_9ZZZZ</name>
<organism evidence="1">
    <name type="scientific">marine sediment metagenome</name>
    <dbReference type="NCBI Taxonomy" id="412755"/>
    <lineage>
        <taxon>unclassified sequences</taxon>
        <taxon>metagenomes</taxon>
        <taxon>ecological metagenomes</taxon>
    </lineage>
</organism>
<proteinExistence type="predicted"/>
<sequence length="51" mass="6166">MSLNYMVAKYKLVLTELFHPQLHGDIPYLFSHYLNFLNITPCELYQEYPQE</sequence>
<comment type="caution">
    <text evidence="1">The sequence shown here is derived from an EMBL/GenBank/DDBJ whole genome shotgun (WGS) entry which is preliminary data.</text>
</comment>
<gene>
    <name evidence="1" type="ORF">S12H4_31001</name>
</gene>
<protein>
    <submittedName>
        <fullName evidence="1">Uncharacterized protein</fullName>
    </submittedName>
</protein>
<dbReference type="AlphaFoldDB" id="X1U3Q5"/>
<accession>X1U3Q5</accession>
<feature type="non-terminal residue" evidence="1">
    <location>
        <position position="51"/>
    </location>
</feature>
<evidence type="ECO:0000313" key="1">
    <source>
        <dbReference type="EMBL" id="GAI94440.1"/>
    </source>
</evidence>
<dbReference type="EMBL" id="BARW01018054">
    <property type="protein sequence ID" value="GAI94440.1"/>
    <property type="molecule type" value="Genomic_DNA"/>
</dbReference>
<reference evidence="1" key="1">
    <citation type="journal article" date="2014" name="Front. Microbiol.">
        <title>High frequency of phylogenetically diverse reductive dehalogenase-homologous genes in deep subseafloor sedimentary metagenomes.</title>
        <authorList>
            <person name="Kawai M."/>
            <person name="Futagami T."/>
            <person name="Toyoda A."/>
            <person name="Takaki Y."/>
            <person name="Nishi S."/>
            <person name="Hori S."/>
            <person name="Arai W."/>
            <person name="Tsubouchi T."/>
            <person name="Morono Y."/>
            <person name="Uchiyama I."/>
            <person name="Ito T."/>
            <person name="Fujiyama A."/>
            <person name="Inagaki F."/>
            <person name="Takami H."/>
        </authorList>
    </citation>
    <scope>NUCLEOTIDE SEQUENCE</scope>
    <source>
        <strain evidence="1">Expedition CK06-06</strain>
    </source>
</reference>